<dbReference type="AlphaFoldDB" id="A0A9P5P4Z5"/>
<keyword evidence="2" id="KW-1185">Reference proteome</keyword>
<dbReference type="EMBL" id="JADNRY010000336">
    <property type="protein sequence ID" value="KAF9058934.1"/>
    <property type="molecule type" value="Genomic_DNA"/>
</dbReference>
<evidence type="ECO:0000313" key="1">
    <source>
        <dbReference type="EMBL" id="KAF9058934.1"/>
    </source>
</evidence>
<accession>A0A9P5P4Z5</accession>
<proteinExistence type="predicted"/>
<dbReference type="Proteomes" id="UP000772434">
    <property type="component" value="Unassembled WGS sequence"/>
</dbReference>
<name>A0A9P5P4Z5_9AGAR</name>
<sequence>MYCFLFSLSETPTPAPTLTSPEGLPAPPSSTHHLTPYPRLHFTYDSGTVLPLPFYPVSSHPNADPLLSSLSNTLTNIRVAMHMGKSKNLISIPVILIRHIHPIDLDSHHPRPMYLGEVVNWSRVNLADVKYFKKKDKWRLLGYSDSVWERRR</sequence>
<organism evidence="1 2">
    <name type="scientific">Rhodocollybia butyracea</name>
    <dbReference type="NCBI Taxonomy" id="206335"/>
    <lineage>
        <taxon>Eukaryota</taxon>
        <taxon>Fungi</taxon>
        <taxon>Dikarya</taxon>
        <taxon>Basidiomycota</taxon>
        <taxon>Agaricomycotina</taxon>
        <taxon>Agaricomycetes</taxon>
        <taxon>Agaricomycetidae</taxon>
        <taxon>Agaricales</taxon>
        <taxon>Marasmiineae</taxon>
        <taxon>Omphalotaceae</taxon>
        <taxon>Rhodocollybia</taxon>
    </lineage>
</organism>
<comment type="caution">
    <text evidence="1">The sequence shown here is derived from an EMBL/GenBank/DDBJ whole genome shotgun (WGS) entry which is preliminary data.</text>
</comment>
<protein>
    <submittedName>
        <fullName evidence="1">Uncharacterized protein</fullName>
    </submittedName>
</protein>
<reference evidence="1" key="1">
    <citation type="submission" date="2020-11" db="EMBL/GenBank/DDBJ databases">
        <authorList>
            <consortium name="DOE Joint Genome Institute"/>
            <person name="Ahrendt S."/>
            <person name="Riley R."/>
            <person name="Andreopoulos W."/>
            <person name="Labutti K."/>
            <person name="Pangilinan J."/>
            <person name="Ruiz-Duenas F.J."/>
            <person name="Barrasa J.M."/>
            <person name="Sanchez-Garcia M."/>
            <person name="Camarero S."/>
            <person name="Miyauchi S."/>
            <person name="Serrano A."/>
            <person name="Linde D."/>
            <person name="Babiker R."/>
            <person name="Drula E."/>
            <person name="Ayuso-Fernandez I."/>
            <person name="Pacheco R."/>
            <person name="Padilla G."/>
            <person name="Ferreira P."/>
            <person name="Barriuso J."/>
            <person name="Kellner H."/>
            <person name="Castanera R."/>
            <person name="Alfaro M."/>
            <person name="Ramirez L."/>
            <person name="Pisabarro A.G."/>
            <person name="Kuo A."/>
            <person name="Tritt A."/>
            <person name="Lipzen A."/>
            <person name="He G."/>
            <person name="Yan M."/>
            <person name="Ng V."/>
            <person name="Cullen D."/>
            <person name="Martin F."/>
            <person name="Rosso M.-N."/>
            <person name="Henrissat B."/>
            <person name="Hibbett D."/>
            <person name="Martinez A.T."/>
            <person name="Grigoriev I.V."/>
        </authorList>
    </citation>
    <scope>NUCLEOTIDE SEQUENCE</scope>
    <source>
        <strain evidence="1">AH 40177</strain>
    </source>
</reference>
<gene>
    <name evidence="1" type="ORF">BDP27DRAFT_530589</name>
</gene>
<evidence type="ECO:0000313" key="2">
    <source>
        <dbReference type="Proteomes" id="UP000772434"/>
    </source>
</evidence>